<evidence type="ECO:0000313" key="7">
    <source>
        <dbReference type="EMBL" id="KAK4081024.1"/>
    </source>
</evidence>
<feature type="compositionally biased region" description="Basic and acidic residues" evidence="6">
    <location>
        <begin position="714"/>
        <end position="724"/>
    </location>
</feature>
<evidence type="ECO:0000256" key="4">
    <source>
        <dbReference type="ARBA" id="ARBA00023180"/>
    </source>
</evidence>
<evidence type="ECO:0000256" key="1">
    <source>
        <dbReference type="ARBA" id="ARBA00004609"/>
    </source>
</evidence>
<evidence type="ECO:0000256" key="3">
    <source>
        <dbReference type="ARBA" id="ARBA00022729"/>
    </source>
</evidence>
<keyword evidence="5" id="KW-0449">Lipoprotein</keyword>
<dbReference type="InterPro" id="IPR004886">
    <property type="entry name" value="Glucanosyltransferase"/>
</dbReference>
<keyword evidence="5" id="KW-0336">GPI-anchor</keyword>
<name>A0ABR0BIP4_PURLI</name>
<dbReference type="Gene3D" id="3.20.20.80">
    <property type="entry name" value="Glycosidases"/>
    <property type="match status" value="1"/>
</dbReference>
<accession>A0ABR0BIP4</accession>
<dbReference type="EMBL" id="JAWRVI010000077">
    <property type="protein sequence ID" value="KAK4081024.1"/>
    <property type="molecule type" value="Genomic_DNA"/>
</dbReference>
<dbReference type="Proteomes" id="UP001287286">
    <property type="component" value="Unassembled WGS sequence"/>
</dbReference>
<reference evidence="7 8" key="1">
    <citation type="journal article" date="2024" name="Microbiol. Resour. Announc.">
        <title>Genome annotations for the ascomycete fungi Trichoderma harzianum, Trichoderma aggressivum, and Purpureocillium lilacinum.</title>
        <authorList>
            <person name="Beijen E.P.W."/>
            <person name="Ohm R.A."/>
        </authorList>
    </citation>
    <scope>NUCLEOTIDE SEQUENCE [LARGE SCALE GENOMIC DNA]</scope>
    <source>
        <strain evidence="7 8">CBS 150709</strain>
    </source>
</reference>
<evidence type="ECO:0000256" key="6">
    <source>
        <dbReference type="SAM" id="MobiDB-lite"/>
    </source>
</evidence>
<comment type="caution">
    <text evidence="7">The sequence shown here is derived from an EMBL/GenBank/DDBJ whole genome shotgun (WGS) entry which is preliminary data.</text>
</comment>
<keyword evidence="5" id="KW-0472">Membrane</keyword>
<keyword evidence="3" id="KW-0732">Signal</keyword>
<protein>
    <recommendedName>
        <fullName evidence="5">1,3-beta-glucanosyltransferase</fullName>
        <ecNumber evidence="5">2.4.1.-</ecNumber>
    </recommendedName>
</protein>
<comment type="similarity">
    <text evidence="2 5">Belongs to the glycosyl hydrolase 72 family.</text>
</comment>
<dbReference type="InterPro" id="IPR017853">
    <property type="entry name" value="GH"/>
</dbReference>
<organism evidence="7 8">
    <name type="scientific">Purpureocillium lilacinum</name>
    <name type="common">Paecilomyces lilacinus</name>
    <dbReference type="NCBI Taxonomy" id="33203"/>
    <lineage>
        <taxon>Eukaryota</taxon>
        <taxon>Fungi</taxon>
        <taxon>Dikarya</taxon>
        <taxon>Ascomycota</taxon>
        <taxon>Pezizomycotina</taxon>
        <taxon>Sordariomycetes</taxon>
        <taxon>Hypocreomycetidae</taxon>
        <taxon>Hypocreales</taxon>
        <taxon>Ophiocordycipitaceae</taxon>
        <taxon>Purpureocillium</taxon>
    </lineage>
</organism>
<comment type="function">
    <text evidence="5">Splits internally a 1,3-beta-glucan molecule and transfers the newly generated reducing end (the donor) to the non-reducing end of another 1,3-beta-glucan molecule (the acceptor) forming a 1,3-beta linkage, resulting in the elongation of 1,3-beta-glucan chains in the cell wall.</text>
</comment>
<evidence type="ECO:0000256" key="5">
    <source>
        <dbReference type="RuleBase" id="RU361209"/>
    </source>
</evidence>
<dbReference type="Pfam" id="PF03198">
    <property type="entry name" value="Glyco_hydro_72"/>
    <property type="match status" value="1"/>
</dbReference>
<evidence type="ECO:0000313" key="8">
    <source>
        <dbReference type="Proteomes" id="UP001287286"/>
    </source>
</evidence>
<keyword evidence="8" id="KW-1185">Reference proteome</keyword>
<evidence type="ECO:0000256" key="2">
    <source>
        <dbReference type="ARBA" id="ARBA00007528"/>
    </source>
</evidence>
<keyword evidence="5" id="KW-0808">Transferase</keyword>
<gene>
    <name evidence="7" type="ORF">Purlil1_11781</name>
</gene>
<sequence length="746" mass="80544">MEAKSARPGGVEGPLMTGHGGHGATGALQRADGQPTGAGAIHSTSSPLAVKNTPSCLLPVKSCPVMRDEEQFRGAATQARQASEPTADRRAPGPPARSPVAAGFLSVVVVVEKPGFPSRPPCRRRHARMPSHPAIFAHLAHHLFHPSSRPLPTQGSPPDESTTLDDHPGTLLHSQLPDRDGPCPPAALARLALSLAPVQLRGTGQDGLALRCSYARRVGWRWTWVRAQAPPFCPARCGAPTAPRPCSGSVQFPGSKTHSHRALTARIFPLTYIPDTNCFATSTSERRRKTTAMLRTTLAVLSGLAASAAALDPIEAYGNKFFNKDGSQFFIKGVAYQLVPDDPLIDTNQCKLDAKSMKDLGANAIRVYHVDASKDHDGCMKAFDEAGVYVMLDMDTFNTYIEPTMLYWNTSQFDKYAEVMDTFQKYDNVLGLFVGNENIAKRQDSPVAPFLKAAARDMKAYRDRKGYRKIPVGYSAADIQELRPMLQNYLTCGGNSSEIIDFFALNSYSWCDPSTYEQSTYDKLQEYAKNFPVPIFFSETGCNVPGPRKFDDQDAVFGKLMVNDWSGAMVYEWIQEQNNYGLIEYGPPAKSNKRADDVVDGFTRKGTPTPRNPEFNNLKTKWASIHPTGVSKGDYDTKSISTRSCPMSTSGGWWQVNGNVRLPTLGETKTGAFESSPSATADPSATATTGSKSGDKSGSGSQSSSGAQATGGSEKGKTDKENSSDRPLALIGATLAGLVLSLAILL</sequence>
<dbReference type="EC" id="2.4.1.-" evidence="5"/>
<feature type="region of interest" description="Disordered" evidence="6">
    <location>
        <begin position="668"/>
        <end position="724"/>
    </location>
</feature>
<feature type="compositionally biased region" description="Polar residues" evidence="6">
    <location>
        <begin position="42"/>
        <end position="53"/>
    </location>
</feature>
<keyword evidence="4" id="KW-0325">Glycoprotein</keyword>
<feature type="compositionally biased region" description="Polar residues" evidence="6">
    <location>
        <begin position="150"/>
        <end position="161"/>
    </location>
</feature>
<feature type="region of interest" description="Disordered" evidence="6">
    <location>
        <begin position="1"/>
        <end position="53"/>
    </location>
</feature>
<feature type="region of interest" description="Disordered" evidence="6">
    <location>
        <begin position="146"/>
        <end position="179"/>
    </location>
</feature>
<proteinExistence type="inferred from homology"/>
<comment type="subcellular location">
    <subcellularLocation>
        <location evidence="1 5">Cell membrane</location>
        <topology evidence="1 5">Lipid-anchor</topology>
        <topology evidence="1 5">GPI-anchor</topology>
    </subcellularLocation>
</comment>
<feature type="region of interest" description="Disordered" evidence="6">
    <location>
        <begin position="71"/>
        <end position="99"/>
    </location>
</feature>
<dbReference type="PANTHER" id="PTHR31468:SF8">
    <property type="entry name" value="1,3-BETA-GLUCANOSYLTRANSFERASE GAS2"/>
    <property type="match status" value="1"/>
</dbReference>
<dbReference type="SUPFAM" id="SSF51445">
    <property type="entry name" value="(Trans)glycosidases"/>
    <property type="match status" value="1"/>
</dbReference>
<dbReference type="PANTHER" id="PTHR31468">
    <property type="entry name" value="1,3-BETA-GLUCANOSYLTRANSFERASE GAS1"/>
    <property type="match status" value="1"/>
</dbReference>
<feature type="compositionally biased region" description="Low complexity" evidence="6">
    <location>
        <begin position="675"/>
        <end position="712"/>
    </location>
</feature>